<keyword evidence="2 6" id="KW-0812">Transmembrane</keyword>
<evidence type="ECO:0000256" key="3">
    <source>
        <dbReference type="ARBA" id="ARBA00022989"/>
    </source>
</evidence>
<proteinExistence type="predicted"/>
<dbReference type="SMART" id="SM00679">
    <property type="entry name" value="CTNS"/>
    <property type="match status" value="2"/>
</dbReference>
<reference evidence="7" key="1">
    <citation type="journal article" date="2021" name="Nat. Commun.">
        <title>Genetic determinants of endophytism in the Arabidopsis root mycobiome.</title>
        <authorList>
            <person name="Mesny F."/>
            <person name="Miyauchi S."/>
            <person name="Thiergart T."/>
            <person name="Pickel B."/>
            <person name="Atanasova L."/>
            <person name="Karlsson M."/>
            <person name="Huettel B."/>
            <person name="Barry K.W."/>
            <person name="Haridas S."/>
            <person name="Chen C."/>
            <person name="Bauer D."/>
            <person name="Andreopoulos W."/>
            <person name="Pangilinan J."/>
            <person name="LaButti K."/>
            <person name="Riley R."/>
            <person name="Lipzen A."/>
            <person name="Clum A."/>
            <person name="Drula E."/>
            <person name="Henrissat B."/>
            <person name="Kohler A."/>
            <person name="Grigoriev I.V."/>
            <person name="Martin F.M."/>
            <person name="Hacquard S."/>
        </authorList>
    </citation>
    <scope>NUCLEOTIDE SEQUENCE</scope>
    <source>
        <strain evidence="7">MPI-CAGE-CH-0230</strain>
    </source>
</reference>
<comment type="subcellular location">
    <subcellularLocation>
        <location evidence="1">Membrane</location>
        <topology evidence="1">Multi-pass membrane protein</topology>
    </subcellularLocation>
</comment>
<feature type="transmembrane region" description="Helical" evidence="6">
    <location>
        <begin position="321"/>
        <end position="341"/>
    </location>
</feature>
<feature type="compositionally biased region" description="Basic and acidic residues" evidence="5">
    <location>
        <begin position="125"/>
        <end position="134"/>
    </location>
</feature>
<feature type="region of interest" description="Disordered" evidence="5">
    <location>
        <begin position="90"/>
        <end position="180"/>
    </location>
</feature>
<comment type="caution">
    <text evidence="7">The sequence shown here is derived from an EMBL/GenBank/DDBJ whole genome shotgun (WGS) entry which is preliminary data.</text>
</comment>
<gene>
    <name evidence="7" type="ORF">B0I36DRAFT_387733</name>
</gene>
<evidence type="ECO:0000313" key="8">
    <source>
        <dbReference type="Proteomes" id="UP000756346"/>
    </source>
</evidence>
<evidence type="ECO:0000256" key="5">
    <source>
        <dbReference type="SAM" id="MobiDB-lite"/>
    </source>
</evidence>
<sequence>MDNPVAANILGTAGAVCWSVQLIPQIITNHRRHHADGVQPTMMLLWALAGLPLGVYNIAQGFNVALQVQPQLLTFLSLVTWAQCKYYGPAAGSQKRDEEEEQEVEAATDSATAAGSAHVHGHSRGNVDDDRAADDVVTSPNVVRPHSPIPSTTTANIPPRTPVTSHSQSTPETTSPESHRRWPLCPHILLVTSAIALALGGIQAGLVFALRHYTTTTTTSNTTTTTTTKAPLTAWPYTLMAILSALLLSAGVLRHYWDIYTTRTVRGISFLFVAIDALGDLTSLLSLFFEVRRGTRDAEAQGQGTSEGVDVLGIVIYGSELVLWIGVMACGVVFNLRPWLLRRKRRGRRRRGEGNADKS</sequence>
<keyword evidence="8" id="KW-1185">Reference proteome</keyword>
<dbReference type="Proteomes" id="UP000756346">
    <property type="component" value="Unassembled WGS sequence"/>
</dbReference>
<protein>
    <submittedName>
        <fullName evidence="7">PQ loop repeat-domain-containing protein</fullName>
    </submittedName>
</protein>
<feature type="transmembrane region" description="Helical" evidence="6">
    <location>
        <begin position="268"/>
        <end position="289"/>
    </location>
</feature>
<feature type="compositionally biased region" description="Low complexity" evidence="5">
    <location>
        <begin position="164"/>
        <end position="176"/>
    </location>
</feature>
<keyword evidence="3 6" id="KW-1133">Transmembrane helix</keyword>
<dbReference type="Gene3D" id="1.20.1280.290">
    <property type="match status" value="1"/>
</dbReference>
<dbReference type="OrthoDB" id="407617at2759"/>
<feature type="compositionally biased region" description="Low complexity" evidence="5">
    <location>
        <begin position="107"/>
        <end position="117"/>
    </location>
</feature>
<feature type="transmembrane region" description="Helical" evidence="6">
    <location>
        <begin position="234"/>
        <end position="256"/>
    </location>
</feature>
<dbReference type="GeneID" id="70190748"/>
<dbReference type="RefSeq" id="XP_046007116.1">
    <property type="nucleotide sequence ID" value="XM_046161202.1"/>
</dbReference>
<dbReference type="GO" id="GO:0016020">
    <property type="term" value="C:membrane"/>
    <property type="evidence" value="ECO:0007669"/>
    <property type="project" value="UniProtKB-SubCell"/>
</dbReference>
<evidence type="ECO:0000256" key="6">
    <source>
        <dbReference type="SAM" id="Phobius"/>
    </source>
</evidence>
<accession>A0A9P8XVH0</accession>
<evidence type="ECO:0000256" key="1">
    <source>
        <dbReference type="ARBA" id="ARBA00004141"/>
    </source>
</evidence>
<dbReference type="AlphaFoldDB" id="A0A9P8XVH0"/>
<dbReference type="InterPro" id="IPR051415">
    <property type="entry name" value="LAAT-1"/>
</dbReference>
<name>A0A9P8XVH0_9PEZI</name>
<organism evidence="7 8">
    <name type="scientific">Microdochium trichocladiopsis</name>
    <dbReference type="NCBI Taxonomy" id="1682393"/>
    <lineage>
        <taxon>Eukaryota</taxon>
        <taxon>Fungi</taxon>
        <taxon>Dikarya</taxon>
        <taxon>Ascomycota</taxon>
        <taxon>Pezizomycotina</taxon>
        <taxon>Sordariomycetes</taxon>
        <taxon>Xylariomycetidae</taxon>
        <taxon>Xylariales</taxon>
        <taxon>Microdochiaceae</taxon>
        <taxon>Microdochium</taxon>
    </lineage>
</organism>
<dbReference type="EMBL" id="JAGTJQ010000010">
    <property type="protein sequence ID" value="KAH7020915.1"/>
    <property type="molecule type" value="Genomic_DNA"/>
</dbReference>
<keyword evidence="4 6" id="KW-0472">Membrane</keyword>
<dbReference type="InterPro" id="IPR006603">
    <property type="entry name" value="PQ-loop_rpt"/>
</dbReference>
<evidence type="ECO:0000313" key="7">
    <source>
        <dbReference type="EMBL" id="KAH7020915.1"/>
    </source>
</evidence>
<evidence type="ECO:0000256" key="2">
    <source>
        <dbReference type="ARBA" id="ARBA00022692"/>
    </source>
</evidence>
<evidence type="ECO:0000256" key="4">
    <source>
        <dbReference type="ARBA" id="ARBA00023136"/>
    </source>
</evidence>
<dbReference type="PANTHER" id="PTHR16201:SF37">
    <property type="entry name" value="PQ-LOOP REPEAT-CONTAINING PROTEIN"/>
    <property type="match status" value="1"/>
</dbReference>
<feature type="transmembrane region" description="Helical" evidence="6">
    <location>
        <begin position="188"/>
        <end position="214"/>
    </location>
</feature>
<dbReference type="PANTHER" id="PTHR16201">
    <property type="entry name" value="SEVEN TRANSMEMBRANE PROTEIN 1-RELATED"/>
    <property type="match status" value="1"/>
</dbReference>
<dbReference type="Pfam" id="PF04193">
    <property type="entry name" value="PQ-loop"/>
    <property type="match status" value="2"/>
</dbReference>